<dbReference type="Proteomes" id="UP000299102">
    <property type="component" value="Unassembled WGS sequence"/>
</dbReference>
<organism evidence="1 2">
    <name type="scientific">Eumeta variegata</name>
    <name type="common">Bagworm moth</name>
    <name type="synonym">Eumeta japonica</name>
    <dbReference type="NCBI Taxonomy" id="151549"/>
    <lineage>
        <taxon>Eukaryota</taxon>
        <taxon>Metazoa</taxon>
        <taxon>Ecdysozoa</taxon>
        <taxon>Arthropoda</taxon>
        <taxon>Hexapoda</taxon>
        <taxon>Insecta</taxon>
        <taxon>Pterygota</taxon>
        <taxon>Neoptera</taxon>
        <taxon>Endopterygota</taxon>
        <taxon>Lepidoptera</taxon>
        <taxon>Glossata</taxon>
        <taxon>Ditrysia</taxon>
        <taxon>Tineoidea</taxon>
        <taxon>Psychidae</taxon>
        <taxon>Oiketicinae</taxon>
        <taxon>Eumeta</taxon>
    </lineage>
</organism>
<gene>
    <name evidence="1" type="ORF">EVAR_61301_1</name>
</gene>
<dbReference type="AlphaFoldDB" id="A0A4C1XHY6"/>
<evidence type="ECO:0000313" key="2">
    <source>
        <dbReference type="Proteomes" id="UP000299102"/>
    </source>
</evidence>
<evidence type="ECO:0000313" key="1">
    <source>
        <dbReference type="EMBL" id="GBP63561.1"/>
    </source>
</evidence>
<keyword evidence="2" id="KW-1185">Reference proteome</keyword>
<proteinExistence type="predicted"/>
<comment type="caution">
    <text evidence="1">The sequence shown here is derived from an EMBL/GenBank/DDBJ whole genome shotgun (WGS) entry which is preliminary data.</text>
</comment>
<protein>
    <submittedName>
        <fullName evidence="1">Uncharacterized protein</fullName>
    </submittedName>
</protein>
<dbReference type="EMBL" id="BGZK01000872">
    <property type="protein sequence ID" value="GBP63561.1"/>
    <property type="molecule type" value="Genomic_DNA"/>
</dbReference>
<name>A0A4C1XHY6_EUMVA</name>
<reference evidence="1 2" key="1">
    <citation type="journal article" date="2019" name="Commun. Biol.">
        <title>The bagworm genome reveals a unique fibroin gene that provides high tensile strength.</title>
        <authorList>
            <person name="Kono N."/>
            <person name="Nakamura H."/>
            <person name="Ohtoshi R."/>
            <person name="Tomita M."/>
            <person name="Numata K."/>
            <person name="Arakawa K."/>
        </authorList>
    </citation>
    <scope>NUCLEOTIDE SEQUENCE [LARGE SCALE GENOMIC DNA]</scope>
</reference>
<accession>A0A4C1XHY6</accession>
<sequence>MMSYRIRIQFTSVSRNPNNAILKRRSKCQPFDLRNRRLNKADRATPEDLSGFRWRKYIYESVYYRTCFFAVLLDNVISLFSDVIPHHSASKYRPVMAMVEAFTFNLQSSKSRPALNSRSAGRRLADNGRALPNNGALWKRALVVRRRHANGKCNRRSVETAPVMYLRAEVTRVGYHLGSADLEQARAIGTADAFHLMLYCTISNTDTARKNRKELYDVGCRRMKRIPIEPTNSETDDLSVP</sequence>